<dbReference type="Proteomes" id="UP000051213">
    <property type="component" value="Unassembled WGS sequence"/>
</dbReference>
<proteinExistence type="inferred from homology"/>
<dbReference type="InterPro" id="IPR020119">
    <property type="entry name" value="PsdUridine_synth_TruD_CS"/>
</dbReference>
<reference evidence="5 6" key="1">
    <citation type="submission" date="2015-10" db="EMBL/GenBank/DDBJ databases">
        <title>Metagenome-Assembled Genomes uncover a global brackish microbiome.</title>
        <authorList>
            <person name="Hugerth L.W."/>
            <person name="Larsson J."/>
            <person name="Alneberg J."/>
            <person name="Lindh M.V."/>
            <person name="Legrand C."/>
            <person name="Pinhassi J."/>
            <person name="Andersson A.F."/>
        </authorList>
    </citation>
    <scope>NUCLEOTIDE SEQUENCE [LARGE SCALE GENOMIC DNA]</scope>
    <source>
        <strain evidence="5">BACL26 MAG-121220-bin70</strain>
    </source>
</reference>
<evidence type="ECO:0000256" key="2">
    <source>
        <dbReference type="ARBA" id="ARBA00022694"/>
    </source>
</evidence>
<dbReference type="InterPro" id="IPR020103">
    <property type="entry name" value="PsdUridine_synth_cat_dom_sf"/>
</dbReference>
<dbReference type="PROSITE" id="PS01268">
    <property type="entry name" value="UPF0024"/>
    <property type="match status" value="1"/>
</dbReference>
<dbReference type="GO" id="GO:0005829">
    <property type="term" value="C:cytosol"/>
    <property type="evidence" value="ECO:0007669"/>
    <property type="project" value="TreeGrafter"/>
</dbReference>
<dbReference type="Gene3D" id="3.30.2350.20">
    <property type="entry name" value="TruD, catalytic domain"/>
    <property type="match status" value="1"/>
</dbReference>
<evidence type="ECO:0000256" key="1">
    <source>
        <dbReference type="ARBA" id="ARBA00007953"/>
    </source>
</evidence>
<dbReference type="InterPro" id="IPR001656">
    <property type="entry name" value="PsdUridine_synth_TruD"/>
</dbReference>
<dbReference type="GO" id="GO:0003723">
    <property type="term" value="F:RNA binding"/>
    <property type="evidence" value="ECO:0007669"/>
    <property type="project" value="InterPro"/>
</dbReference>
<evidence type="ECO:0000313" key="5">
    <source>
        <dbReference type="EMBL" id="KRO91167.1"/>
    </source>
</evidence>
<protein>
    <submittedName>
        <fullName evidence="5">tRNA pseudouridine synthase D</fullName>
    </submittedName>
</protein>
<dbReference type="GO" id="GO:0001522">
    <property type="term" value="P:pseudouridine synthesis"/>
    <property type="evidence" value="ECO:0007669"/>
    <property type="project" value="InterPro"/>
</dbReference>
<dbReference type="PANTHER" id="PTHR47811">
    <property type="entry name" value="TRNA PSEUDOURIDINE SYNTHASE D"/>
    <property type="match status" value="1"/>
</dbReference>
<feature type="domain" description="TRUD" evidence="4">
    <location>
        <begin position="123"/>
        <end position="261"/>
    </location>
</feature>
<comment type="caution">
    <text evidence="5">The sequence shown here is derived from an EMBL/GenBank/DDBJ whole genome shotgun (WGS) entry which is preliminary data.</text>
</comment>
<dbReference type="InterPro" id="IPR011760">
    <property type="entry name" value="PsdUridine_synth_TruD_insert"/>
</dbReference>
<dbReference type="GO" id="GO:0009982">
    <property type="term" value="F:pseudouridine synthase activity"/>
    <property type="evidence" value="ECO:0007669"/>
    <property type="project" value="InterPro"/>
</dbReference>
<dbReference type="Pfam" id="PF01142">
    <property type="entry name" value="TruD"/>
    <property type="match status" value="1"/>
</dbReference>
<gene>
    <name evidence="5" type="ORF">ABS24_05025</name>
</gene>
<keyword evidence="3" id="KW-0413">Isomerase</keyword>
<dbReference type="EMBL" id="LICA01000592">
    <property type="protein sequence ID" value="KRO91167.1"/>
    <property type="molecule type" value="Genomic_DNA"/>
</dbReference>
<dbReference type="PROSITE" id="PS50984">
    <property type="entry name" value="TRUD"/>
    <property type="match status" value="1"/>
</dbReference>
<dbReference type="PANTHER" id="PTHR47811:SF1">
    <property type="entry name" value="TRNA PSEUDOURIDINE SYNTHASE D"/>
    <property type="match status" value="1"/>
</dbReference>
<dbReference type="GO" id="GO:0140098">
    <property type="term" value="F:catalytic activity, acting on RNA"/>
    <property type="evidence" value="ECO:0007669"/>
    <property type="project" value="UniProtKB-ARBA"/>
</dbReference>
<keyword evidence="2" id="KW-0819">tRNA processing</keyword>
<dbReference type="GO" id="GO:0008033">
    <property type="term" value="P:tRNA processing"/>
    <property type="evidence" value="ECO:0007669"/>
    <property type="project" value="UniProtKB-KW"/>
</dbReference>
<dbReference type="SUPFAM" id="SSF55120">
    <property type="entry name" value="Pseudouridine synthase"/>
    <property type="match status" value="1"/>
</dbReference>
<dbReference type="AlphaFoldDB" id="A0A0R2TVB5"/>
<dbReference type="InterPro" id="IPR042214">
    <property type="entry name" value="TruD_catalytic"/>
</dbReference>
<evidence type="ECO:0000313" key="6">
    <source>
        <dbReference type="Proteomes" id="UP000051213"/>
    </source>
</evidence>
<accession>A0A0R2TVB5</accession>
<name>A0A0R2TVB5_9GAMM</name>
<sequence length="261" mass="29569">MDLKPSGEGEHLWLNISKRDQNTTWVAGLLAKLAGVKRNDVGFCGLKDRFAVTSQWFSLYLPGRDLDLSCLKHDDFQIVSAARHTKKLRRGMHQGNKFQIILRDFSVDATALQDRLNVIQKCGMPNYFGEQRFGHQGNNLREAQALISADKLKGNRHGTGLYLSAARSWLFNLVVEKRISENQLYQTSEGGDTGPLWGRGRSPVGGVIGEMESHVLAPWHDWCYALEHAGLTQQRRSVLVRPENIVSDWIERDQLKLQFSL</sequence>
<dbReference type="InterPro" id="IPR050170">
    <property type="entry name" value="TruD_pseudoU_synthase"/>
</dbReference>
<dbReference type="Gene3D" id="3.30.2340.10">
    <property type="entry name" value="TruD, insertion domain"/>
    <property type="match status" value="1"/>
</dbReference>
<comment type="similarity">
    <text evidence="1">Belongs to the pseudouridine synthase TruD family.</text>
</comment>
<evidence type="ECO:0000256" key="3">
    <source>
        <dbReference type="ARBA" id="ARBA00023235"/>
    </source>
</evidence>
<dbReference type="InterPro" id="IPR043165">
    <property type="entry name" value="TruD_insert_sf"/>
</dbReference>
<feature type="non-terminal residue" evidence="5">
    <location>
        <position position="261"/>
    </location>
</feature>
<organism evidence="5 6">
    <name type="scientific">SAR92 bacterium BACL26 MAG-121220-bin70</name>
    <dbReference type="NCBI Taxonomy" id="1655626"/>
    <lineage>
        <taxon>Bacteria</taxon>
        <taxon>Pseudomonadati</taxon>
        <taxon>Pseudomonadota</taxon>
        <taxon>Gammaproteobacteria</taxon>
        <taxon>Cellvibrionales</taxon>
        <taxon>Porticoccaceae</taxon>
        <taxon>SAR92 clade</taxon>
    </lineage>
</organism>
<evidence type="ECO:0000259" key="4">
    <source>
        <dbReference type="PROSITE" id="PS50984"/>
    </source>
</evidence>